<dbReference type="GeneID" id="92856198"/>
<dbReference type="OMA" id="WLDHCEA"/>
<dbReference type="EMBL" id="CP031442">
    <property type="protein sequence ID" value="AXM06877.1"/>
    <property type="molecule type" value="Genomic_DNA"/>
</dbReference>
<feature type="domain" description="Transcription regulator PadR N-terminal" evidence="2">
    <location>
        <begin position="7"/>
        <end position="77"/>
    </location>
</feature>
<evidence type="ECO:0000256" key="1">
    <source>
        <dbReference type="SAM" id="MobiDB-lite"/>
    </source>
</evidence>
<dbReference type="SUPFAM" id="SSF46785">
    <property type="entry name" value="Winged helix' DNA-binding domain"/>
    <property type="match status" value="1"/>
</dbReference>
<dbReference type="RefSeq" id="WP_002517220.1">
    <property type="nucleotide sequence ID" value="NZ_AP022844.1"/>
</dbReference>
<protein>
    <submittedName>
        <fullName evidence="4 5">Transcriptional regulator</fullName>
    </submittedName>
</protein>
<reference evidence="4 7" key="2">
    <citation type="submission" date="2018-08" db="EMBL/GenBank/DDBJ databases">
        <title>Genome sequencing of Cutibacterium acnes KCOM 1315.</title>
        <authorList>
            <person name="Kook J.-K."/>
            <person name="Park S.-N."/>
            <person name="Lim Y.K."/>
        </authorList>
    </citation>
    <scope>NUCLEOTIDE SEQUENCE [LARGE SCALE GENOMIC DNA]</scope>
    <source>
        <strain evidence="4 7">KCOM 1315</strain>
    </source>
</reference>
<dbReference type="AlphaFoldDB" id="A0A2B7IZA5"/>
<sequence length="191" mass="21454">MSIKFAILALLAEKPRHGYEIKNEFDRRTNHTWPLNIGQVYTTLDRLERDGLCYRGEETPDGRVIATISPKGREEVRRWFTTPIAPANPPRNELAIKIALAATSKDVDVATLIQDQRHATMHQLQECRQARRSVAEDDLAGQLLVDGMIFAAEAEIRWLDHCESKAVQASHARPHQPAEPVTDGSKAVQEA</sequence>
<dbReference type="InterPro" id="IPR036388">
    <property type="entry name" value="WH-like_DNA-bd_sf"/>
</dbReference>
<gene>
    <name evidence="5" type="ORF">B1B09_05725</name>
    <name evidence="4" type="ORF">DXN06_06795</name>
</gene>
<evidence type="ECO:0000313" key="4">
    <source>
        <dbReference type="EMBL" id="AXM06877.1"/>
    </source>
</evidence>
<evidence type="ECO:0000259" key="3">
    <source>
        <dbReference type="Pfam" id="PF10400"/>
    </source>
</evidence>
<evidence type="ECO:0000259" key="2">
    <source>
        <dbReference type="Pfam" id="PF03551"/>
    </source>
</evidence>
<evidence type="ECO:0000313" key="5">
    <source>
        <dbReference type="EMBL" id="PGF35099.1"/>
    </source>
</evidence>
<proteinExistence type="predicted"/>
<dbReference type="InterPro" id="IPR018309">
    <property type="entry name" value="Tscrpt_reg_PadR_C"/>
</dbReference>
<dbReference type="Pfam" id="PF03551">
    <property type="entry name" value="PadR"/>
    <property type="match status" value="1"/>
</dbReference>
<evidence type="ECO:0000313" key="6">
    <source>
        <dbReference type="Proteomes" id="UP000226191"/>
    </source>
</evidence>
<dbReference type="InterPro" id="IPR036390">
    <property type="entry name" value="WH_DNA-bd_sf"/>
</dbReference>
<dbReference type="Pfam" id="PF10400">
    <property type="entry name" value="Vir_act_alpha_C"/>
    <property type="match status" value="1"/>
</dbReference>
<dbReference type="InterPro" id="IPR005149">
    <property type="entry name" value="Tscrpt_reg_PadR_N"/>
</dbReference>
<dbReference type="OrthoDB" id="3186544at2"/>
<dbReference type="Proteomes" id="UP000256621">
    <property type="component" value="Chromosome"/>
</dbReference>
<accession>A0A2B7IZA5</accession>
<feature type="domain" description="Transcription regulator PadR C-terminal" evidence="3">
    <location>
        <begin position="91"/>
        <end position="164"/>
    </location>
</feature>
<dbReference type="Proteomes" id="UP000226191">
    <property type="component" value="Unassembled WGS sequence"/>
</dbReference>
<name>A0A2B7IZA5_CUTAC</name>
<dbReference type="EMBL" id="MVCE01000002">
    <property type="protein sequence ID" value="PGF35099.1"/>
    <property type="molecule type" value="Genomic_DNA"/>
</dbReference>
<dbReference type="PANTHER" id="PTHR43252:SF6">
    <property type="entry name" value="NEGATIVE TRANSCRIPTION REGULATOR PADR"/>
    <property type="match status" value="1"/>
</dbReference>
<dbReference type="Gene3D" id="1.10.10.10">
    <property type="entry name" value="Winged helix-like DNA-binding domain superfamily/Winged helix DNA-binding domain"/>
    <property type="match status" value="1"/>
</dbReference>
<reference evidence="5 6" key="1">
    <citation type="submission" date="2017-02" db="EMBL/GenBank/DDBJ databases">
        <title>Prevalence of linear plasmids in Cutibacterium acnes isolates obtained from cancerous prostatic tissue.</title>
        <authorList>
            <person name="Davidsson S."/>
            <person name="Bruggemann H."/>
        </authorList>
    </citation>
    <scope>NUCLEOTIDE SEQUENCE [LARGE SCALE GENOMIC DNA]</scope>
    <source>
        <strain evidence="5 6">11-78</strain>
    </source>
</reference>
<evidence type="ECO:0000313" key="7">
    <source>
        <dbReference type="Proteomes" id="UP000256621"/>
    </source>
</evidence>
<feature type="region of interest" description="Disordered" evidence="1">
    <location>
        <begin position="169"/>
        <end position="191"/>
    </location>
</feature>
<dbReference type="PANTHER" id="PTHR43252">
    <property type="entry name" value="TRANSCRIPTIONAL REGULATOR YQJI"/>
    <property type="match status" value="1"/>
</dbReference>
<organism evidence="5 6">
    <name type="scientific">Cutibacterium acnes</name>
    <name type="common">Propionibacterium acnes</name>
    <dbReference type="NCBI Taxonomy" id="1747"/>
    <lineage>
        <taxon>Bacteria</taxon>
        <taxon>Bacillati</taxon>
        <taxon>Actinomycetota</taxon>
        <taxon>Actinomycetes</taxon>
        <taxon>Propionibacteriales</taxon>
        <taxon>Propionibacteriaceae</taxon>
        <taxon>Cutibacterium</taxon>
    </lineage>
</organism>